<name>A0A645EB66_9ZZZZ</name>
<accession>A0A645EB66</accession>
<gene>
    <name evidence="1" type="ORF">SDC9_146270</name>
</gene>
<reference evidence="1" key="1">
    <citation type="submission" date="2019-08" db="EMBL/GenBank/DDBJ databases">
        <authorList>
            <person name="Kucharzyk K."/>
            <person name="Murdoch R.W."/>
            <person name="Higgins S."/>
            <person name="Loffler F."/>
        </authorList>
    </citation>
    <scope>NUCLEOTIDE SEQUENCE</scope>
</reference>
<dbReference type="EMBL" id="VSSQ01045199">
    <property type="protein sequence ID" value="MPM99080.1"/>
    <property type="molecule type" value="Genomic_DNA"/>
</dbReference>
<organism evidence="1">
    <name type="scientific">bioreactor metagenome</name>
    <dbReference type="NCBI Taxonomy" id="1076179"/>
    <lineage>
        <taxon>unclassified sequences</taxon>
        <taxon>metagenomes</taxon>
        <taxon>ecological metagenomes</taxon>
    </lineage>
</organism>
<proteinExistence type="predicted"/>
<protein>
    <submittedName>
        <fullName evidence="1">Uncharacterized protein</fullName>
    </submittedName>
</protein>
<sequence>MQVEPYQAVQAEVELTGPDVAVMDFAHTAEQQCHGMLCYCVGRVGRNPYHMNLAESCLEVDVVVAGTAHGEQPGSTCIQTLNDLFGDAVIDECANHLEIGGKGRCLLTELGLKVNDFHLIL</sequence>
<comment type="caution">
    <text evidence="1">The sequence shown here is derived from an EMBL/GenBank/DDBJ whole genome shotgun (WGS) entry which is preliminary data.</text>
</comment>
<dbReference type="AlphaFoldDB" id="A0A645EB66"/>
<evidence type="ECO:0000313" key="1">
    <source>
        <dbReference type="EMBL" id="MPM99080.1"/>
    </source>
</evidence>